<evidence type="ECO:0000313" key="3">
    <source>
        <dbReference type="Proteomes" id="UP001161497"/>
    </source>
</evidence>
<dbReference type="EMBL" id="OX458932">
    <property type="protein sequence ID" value="CAI9084882.1"/>
    <property type="molecule type" value="Genomic_DNA"/>
</dbReference>
<dbReference type="InterPro" id="IPR029063">
    <property type="entry name" value="SAM-dependent_MTases_sf"/>
</dbReference>
<dbReference type="RefSeq" id="WP_009060208.1">
    <property type="nucleotide sequence ID" value="NZ_LXJS01000001.1"/>
</dbReference>
<keyword evidence="1" id="KW-0808">Transferase</keyword>
<name>A0ABN8XGR8_9BACT</name>
<dbReference type="GO" id="GO:0008168">
    <property type="term" value="F:methyltransferase activity"/>
    <property type="evidence" value="ECO:0007669"/>
    <property type="project" value="UniProtKB-KW"/>
</dbReference>
<accession>A0ABN8XGR8</accession>
<dbReference type="GO" id="GO:0032259">
    <property type="term" value="P:methylation"/>
    <property type="evidence" value="ECO:0007669"/>
    <property type="project" value="UniProtKB-KW"/>
</dbReference>
<dbReference type="Pfam" id="PF13489">
    <property type="entry name" value="Methyltransf_23"/>
    <property type="match status" value="1"/>
</dbReference>
<dbReference type="Gene3D" id="3.40.50.150">
    <property type="entry name" value="Vaccinia Virus protein VP39"/>
    <property type="match status" value="1"/>
</dbReference>
<proteinExistence type="predicted"/>
<evidence type="ECO:0000313" key="2">
    <source>
        <dbReference type="EMBL" id="CAI9084882.1"/>
    </source>
</evidence>
<organism evidence="2 3">
    <name type="scientific">Candidatus Methylacidiphilum fumarolicum</name>
    <dbReference type="NCBI Taxonomy" id="591154"/>
    <lineage>
        <taxon>Bacteria</taxon>
        <taxon>Pseudomonadati</taxon>
        <taxon>Verrucomicrobiota</taxon>
        <taxon>Methylacidiphilae</taxon>
        <taxon>Methylacidiphilales</taxon>
        <taxon>Methylacidiphilaceae</taxon>
        <taxon>Methylacidiphilum (ex Ratnadevi et al. 2023)</taxon>
    </lineage>
</organism>
<keyword evidence="2" id="KW-0489">Methyltransferase</keyword>
<sequence>MLLEQVPNCPICNGNGQTEIKDATDPFLAIEGKWGYKRCLDCHSLYMDPRPVPLEIPNLYPKTYYTHDSMELDPFKPQSMTFFSQLWHKIWIASLCSMGYKSQLEGKKLKSSVVGNFFCLHPTVNLEAKRQCRFLEAKRGKILDVGCGNGQFLYFMKELQWEVEGIEPDPLAARKVIENGIKVIQSTIEEVDLSKDTYDAITLSHVIEHLRDPVSIIKKLVSALKPGGKLISISPNPTGTLAKRFLKSWRGLEPPRHLVLVSPQGFWHIQQELEIKGEVFTLWRSEAIMFAQSKMIKTQSRITSIPSLSFSDILYGYFWGPWKTFFFPFSGEEVVFIAKK</sequence>
<dbReference type="PANTHER" id="PTHR43861">
    <property type="entry name" value="TRANS-ACONITATE 2-METHYLTRANSFERASE-RELATED"/>
    <property type="match status" value="1"/>
</dbReference>
<dbReference type="PANTHER" id="PTHR43861:SF3">
    <property type="entry name" value="PUTATIVE (AFU_ORTHOLOGUE AFUA_2G14390)-RELATED"/>
    <property type="match status" value="1"/>
</dbReference>
<gene>
    <name evidence="2" type="ORF">MFUM_0493</name>
</gene>
<protein>
    <submittedName>
        <fullName evidence="2">SAM-dependent methyltransferase</fullName>
    </submittedName>
</protein>
<keyword evidence="3" id="KW-1185">Reference proteome</keyword>
<dbReference type="CDD" id="cd02440">
    <property type="entry name" value="AdoMet_MTases"/>
    <property type="match status" value="1"/>
</dbReference>
<reference evidence="2" key="1">
    <citation type="submission" date="2023-03" db="EMBL/GenBank/DDBJ databases">
        <authorList>
            <person name="Cremers G."/>
            <person name="Picone N."/>
        </authorList>
    </citation>
    <scope>NUCLEOTIDE SEQUENCE</scope>
    <source>
        <strain evidence="2">Sample_alias</strain>
    </source>
</reference>
<dbReference type="SUPFAM" id="SSF53335">
    <property type="entry name" value="S-adenosyl-L-methionine-dependent methyltransferases"/>
    <property type="match status" value="1"/>
</dbReference>
<evidence type="ECO:0000256" key="1">
    <source>
        <dbReference type="ARBA" id="ARBA00022679"/>
    </source>
</evidence>
<dbReference type="Proteomes" id="UP001161497">
    <property type="component" value="Chromosome"/>
</dbReference>